<organism evidence="1 2">
    <name type="scientific">Helianthus annuus</name>
    <name type="common">Common sunflower</name>
    <dbReference type="NCBI Taxonomy" id="4232"/>
    <lineage>
        <taxon>Eukaryota</taxon>
        <taxon>Viridiplantae</taxon>
        <taxon>Streptophyta</taxon>
        <taxon>Embryophyta</taxon>
        <taxon>Tracheophyta</taxon>
        <taxon>Spermatophyta</taxon>
        <taxon>Magnoliopsida</taxon>
        <taxon>eudicotyledons</taxon>
        <taxon>Gunneridae</taxon>
        <taxon>Pentapetalae</taxon>
        <taxon>asterids</taxon>
        <taxon>campanulids</taxon>
        <taxon>Asterales</taxon>
        <taxon>Asteraceae</taxon>
        <taxon>Asteroideae</taxon>
        <taxon>Heliantheae alliance</taxon>
        <taxon>Heliantheae</taxon>
        <taxon>Helianthus</taxon>
    </lineage>
</organism>
<dbReference type="AlphaFoldDB" id="A0A251RMR6"/>
<name>A0A251RMR6_HELAN</name>
<proteinExistence type="predicted"/>
<evidence type="ECO:0000313" key="2">
    <source>
        <dbReference type="Proteomes" id="UP000215914"/>
    </source>
</evidence>
<keyword evidence="2" id="KW-1185">Reference proteome</keyword>
<reference evidence="2" key="1">
    <citation type="journal article" date="2017" name="Nature">
        <title>The sunflower genome provides insights into oil metabolism, flowering and Asterid evolution.</title>
        <authorList>
            <person name="Badouin H."/>
            <person name="Gouzy J."/>
            <person name="Grassa C.J."/>
            <person name="Murat F."/>
            <person name="Staton S.E."/>
            <person name="Cottret L."/>
            <person name="Lelandais-Briere C."/>
            <person name="Owens G.L."/>
            <person name="Carrere S."/>
            <person name="Mayjonade B."/>
            <person name="Legrand L."/>
            <person name="Gill N."/>
            <person name="Kane N.C."/>
            <person name="Bowers J.E."/>
            <person name="Hubner S."/>
            <person name="Bellec A."/>
            <person name="Berard A."/>
            <person name="Berges H."/>
            <person name="Blanchet N."/>
            <person name="Boniface M.C."/>
            <person name="Brunel D."/>
            <person name="Catrice O."/>
            <person name="Chaidir N."/>
            <person name="Claudel C."/>
            <person name="Donnadieu C."/>
            <person name="Faraut T."/>
            <person name="Fievet G."/>
            <person name="Helmstetter N."/>
            <person name="King M."/>
            <person name="Knapp S.J."/>
            <person name="Lai Z."/>
            <person name="Le Paslier M.C."/>
            <person name="Lippi Y."/>
            <person name="Lorenzon L."/>
            <person name="Mandel J.R."/>
            <person name="Marage G."/>
            <person name="Marchand G."/>
            <person name="Marquand E."/>
            <person name="Bret-Mestries E."/>
            <person name="Morien E."/>
            <person name="Nambeesan S."/>
            <person name="Nguyen T."/>
            <person name="Pegot-Espagnet P."/>
            <person name="Pouilly N."/>
            <person name="Raftis F."/>
            <person name="Sallet E."/>
            <person name="Schiex T."/>
            <person name="Thomas J."/>
            <person name="Vandecasteele C."/>
            <person name="Vares D."/>
            <person name="Vear F."/>
            <person name="Vautrin S."/>
            <person name="Crespi M."/>
            <person name="Mangin B."/>
            <person name="Burke J.M."/>
            <person name="Salse J."/>
            <person name="Munos S."/>
            <person name="Vincourt P."/>
            <person name="Rieseberg L.H."/>
            <person name="Langlade N.B."/>
        </authorList>
    </citation>
    <scope>NUCLEOTIDE SEQUENCE [LARGE SCALE GENOMIC DNA]</scope>
    <source>
        <strain evidence="2">cv. SF193</strain>
    </source>
</reference>
<dbReference type="Proteomes" id="UP000215914">
    <property type="component" value="Chromosome 17"/>
</dbReference>
<sequence length="67" mass="7412">MKNLTDVGNHIQSFSLASLLHPLFLPHLLHHQNLTSSSSTSNGSRLSEDYFVCFYVISISAIAPLLQ</sequence>
<gene>
    <name evidence="1" type="ORF">HannXRQ_Chr17g0541321</name>
</gene>
<protein>
    <submittedName>
        <fullName evidence="1">Uncharacterized protein</fullName>
    </submittedName>
</protein>
<evidence type="ECO:0000313" key="1">
    <source>
        <dbReference type="EMBL" id="OTF85567.1"/>
    </source>
</evidence>
<accession>A0A251RMR6</accession>
<dbReference type="InParanoid" id="A0A251RMR6"/>
<dbReference type="EMBL" id="CM007906">
    <property type="protein sequence ID" value="OTF85567.1"/>
    <property type="molecule type" value="Genomic_DNA"/>
</dbReference>